<accession>X1E902</accession>
<evidence type="ECO:0000313" key="1">
    <source>
        <dbReference type="EMBL" id="GAH13644.1"/>
    </source>
</evidence>
<dbReference type="InterPro" id="IPR043731">
    <property type="entry name" value="DUF5674"/>
</dbReference>
<dbReference type="AlphaFoldDB" id="X1E902"/>
<feature type="non-terminal residue" evidence="1">
    <location>
        <position position="1"/>
    </location>
</feature>
<sequence length="178" mass="20842">IGLYFEENGIATSEELFELDKKEKEDSYTLEGKKFDFLEDKPKNLGLEGYLFPDTYEIFYEEGIEDIVRRMLDNFGRKLTLELEEEITSQGKSIFEIVIMAIGGELHADEEVVLIEQEGSKREYIWGINLYPEKSIEEWIEFDSVINLKPSFDNRSREVDNPEIKKKIKNIVEKLVSE</sequence>
<name>X1E902_9ZZZZ</name>
<dbReference type="EMBL" id="BART01030051">
    <property type="protein sequence ID" value="GAH13644.1"/>
    <property type="molecule type" value="Genomic_DNA"/>
</dbReference>
<protein>
    <submittedName>
        <fullName evidence="1">Uncharacterized protein</fullName>
    </submittedName>
</protein>
<organism evidence="1">
    <name type="scientific">marine sediment metagenome</name>
    <dbReference type="NCBI Taxonomy" id="412755"/>
    <lineage>
        <taxon>unclassified sequences</taxon>
        <taxon>metagenomes</taxon>
        <taxon>ecological metagenomes</taxon>
    </lineage>
</organism>
<gene>
    <name evidence="1" type="ORF">S01H4_52570</name>
</gene>
<reference evidence="1" key="1">
    <citation type="journal article" date="2014" name="Front. Microbiol.">
        <title>High frequency of phylogenetically diverse reductive dehalogenase-homologous genes in deep subseafloor sedimentary metagenomes.</title>
        <authorList>
            <person name="Kawai M."/>
            <person name="Futagami T."/>
            <person name="Toyoda A."/>
            <person name="Takaki Y."/>
            <person name="Nishi S."/>
            <person name="Hori S."/>
            <person name="Arai W."/>
            <person name="Tsubouchi T."/>
            <person name="Morono Y."/>
            <person name="Uchiyama I."/>
            <person name="Ito T."/>
            <person name="Fujiyama A."/>
            <person name="Inagaki F."/>
            <person name="Takami H."/>
        </authorList>
    </citation>
    <scope>NUCLEOTIDE SEQUENCE</scope>
    <source>
        <strain evidence="1">Expedition CK06-06</strain>
    </source>
</reference>
<dbReference type="Pfam" id="PF18924">
    <property type="entry name" value="DUF5674"/>
    <property type="match status" value="1"/>
</dbReference>
<proteinExistence type="predicted"/>
<comment type="caution">
    <text evidence="1">The sequence shown here is derived from an EMBL/GenBank/DDBJ whole genome shotgun (WGS) entry which is preliminary data.</text>
</comment>